<feature type="compositionally biased region" description="Basic residues" evidence="10">
    <location>
        <begin position="483"/>
        <end position="497"/>
    </location>
</feature>
<comment type="domain">
    <text evidence="9">Composed of three domains: the N-terminal N domain, which is responsible for interactions with the ribosome, the central G domain, which binds GTP, and the C-terminal M domain, which binds the RNA and the signal sequence of the RNC.</text>
</comment>
<dbReference type="NCBIfam" id="TIGR00959">
    <property type="entry name" value="ffh"/>
    <property type="match status" value="1"/>
</dbReference>
<dbReference type="PANTHER" id="PTHR11564">
    <property type="entry name" value="SIGNAL RECOGNITION PARTICLE 54K PROTEIN SRP54"/>
    <property type="match status" value="1"/>
</dbReference>
<keyword evidence="2 9" id="KW-0547">Nucleotide-binding</keyword>
<dbReference type="Gene3D" id="1.10.260.30">
    <property type="entry name" value="Signal recognition particle, SRP54 subunit, M-domain"/>
    <property type="match status" value="1"/>
</dbReference>
<evidence type="ECO:0000313" key="14">
    <source>
        <dbReference type="Proteomes" id="UP000676506"/>
    </source>
</evidence>
<comment type="subunit">
    <text evidence="9">Part of the signal recognition particle protein translocation system, which is composed of SRP and FtsY.</text>
</comment>
<sequence length="497" mass="54387">MFETLSEKLKKTLKTLRGESKLTEAHITAAMGDIRIALLEADVNYGVVKQFVERVKEKALGQEVWQSLSPAQQVVKIVFDEMVELLGGDASEVTFTAHNPNVILMVGLQGSGKTTSTGKIARFLAQQRKRHPLLVSVDVYRPAARDQLSVIGKAIGVPVYEDATTNDPLALARAAYRDAQLRGFDTLLVDTAGRLHIDDELMTELAQLKSELNPIETLFVADAMIGQDAVRSATEFHERIGLTGVVLSKMDGDARGGAALSIRSMIGQPIKFVGVGEKYDALESFYPDRIAQRILGMGDVLSLIEKVQQEVDEAEAVRLQQRMLENRFTLEDYRAQLRQVGKLGSLDKLLGMLPDGLLPGLNLRMTPQQTQMMQRKLKETEAIINSMTKQEREDHTLLAKTLSRRKRVARGSGMPVRKVEELLNEFSMMRRMMQQMTRGGLFGGLGGLFGGGMGGGLGGLLPTGPRGGGGGGMRFGGGMGGGKRSKQHTPSKKKKRK</sequence>
<dbReference type="EMBL" id="CP072648">
    <property type="protein sequence ID" value="QUW02392.1"/>
    <property type="molecule type" value="Genomic_DNA"/>
</dbReference>
<gene>
    <name evidence="9 13" type="primary">ffh</name>
    <name evidence="13" type="ORF">J8C06_08505</name>
</gene>
<feature type="binding site" evidence="9">
    <location>
        <begin position="248"/>
        <end position="251"/>
    </location>
    <ligand>
        <name>GTP</name>
        <dbReference type="ChEBI" id="CHEBI:37565"/>
    </ligand>
</feature>
<feature type="domain" description="SRP54-type proteins GTP-binding" evidence="12">
    <location>
        <begin position="269"/>
        <end position="282"/>
    </location>
</feature>
<evidence type="ECO:0000256" key="1">
    <source>
        <dbReference type="ARBA" id="ARBA00005450"/>
    </source>
</evidence>
<dbReference type="Pfam" id="PF00448">
    <property type="entry name" value="SRP54"/>
    <property type="match status" value="1"/>
</dbReference>
<evidence type="ECO:0000256" key="11">
    <source>
        <dbReference type="SAM" id="Phobius"/>
    </source>
</evidence>
<dbReference type="SMART" id="SM00382">
    <property type="entry name" value="AAA"/>
    <property type="match status" value="1"/>
</dbReference>
<evidence type="ECO:0000256" key="2">
    <source>
        <dbReference type="ARBA" id="ARBA00022741"/>
    </source>
</evidence>
<proteinExistence type="inferred from homology"/>
<dbReference type="SUPFAM" id="SSF52540">
    <property type="entry name" value="P-loop containing nucleoside triphosphate hydrolases"/>
    <property type="match status" value="1"/>
</dbReference>
<organism evidence="13 14">
    <name type="scientific">Chloracidobacterium validum</name>
    <dbReference type="NCBI Taxonomy" id="2821543"/>
    <lineage>
        <taxon>Bacteria</taxon>
        <taxon>Pseudomonadati</taxon>
        <taxon>Acidobacteriota</taxon>
        <taxon>Terriglobia</taxon>
        <taxon>Terriglobales</taxon>
        <taxon>Acidobacteriaceae</taxon>
        <taxon>Chloracidobacterium</taxon>
    </lineage>
</organism>
<accession>A0ABX8B5Z9</accession>
<feature type="compositionally biased region" description="Gly residues" evidence="10">
    <location>
        <begin position="463"/>
        <end position="482"/>
    </location>
</feature>
<dbReference type="CDD" id="cd18539">
    <property type="entry name" value="SRP_G"/>
    <property type="match status" value="1"/>
</dbReference>
<keyword evidence="11" id="KW-0472">Membrane</keyword>
<keyword evidence="11" id="KW-1133">Transmembrane helix</keyword>
<keyword evidence="6 9" id="KW-0733">Signal recognition particle</keyword>
<evidence type="ECO:0000256" key="10">
    <source>
        <dbReference type="SAM" id="MobiDB-lite"/>
    </source>
</evidence>
<dbReference type="InterPro" id="IPR022941">
    <property type="entry name" value="SRP54"/>
</dbReference>
<dbReference type="Pfam" id="PF02881">
    <property type="entry name" value="SRP54_N"/>
    <property type="match status" value="1"/>
</dbReference>
<evidence type="ECO:0000313" key="13">
    <source>
        <dbReference type="EMBL" id="QUW02392.1"/>
    </source>
</evidence>
<dbReference type="InterPro" id="IPR004125">
    <property type="entry name" value="Signal_recog_particle_SRP54_M"/>
</dbReference>
<dbReference type="InterPro" id="IPR042101">
    <property type="entry name" value="SRP54_N_sf"/>
</dbReference>
<dbReference type="InterPro" id="IPR003593">
    <property type="entry name" value="AAA+_ATPase"/>
</dbReference>
<feature type="binding site" evidence="9">
    <location>
        <begin position="107"/>
        <end position="114"/>
    </location>
    <ligand>
        <name>GTP</name>
        <dbReference type="ChEBI" id="CHEBI:37565"/>
    </ligand>
</feature>
<evidence type="ECO:0000259" key="12">
    <source>
        <dbReference type="PROSITE" id="PS00300"/>
    </source>
</evidence>
<dbReference type="PROSITE" id="PS00300">
    <property type="entry name" value="SRP54"/>
    <property type="match status" value="1"/>
</dbReference>
<keyword evidence="14" id="KW-1185">Reference proteome</keyword>
<dbReference type="InterPro" id="IPR027417">
    <property type="entry name" value="P-loop_NTPase"/>
</dbReference>
<dbReference type="SUPFAM" id="SSF47446">
    <property type="entry name" value="Signal peptide-binding domain"/>
    <property type="match status" value="1"/>
</dbReference>
<reference evidence="13 14" key="1">
    <citation type="submission" date="2021-03" db="EMBL/GenBank/DDBJ databases">
        <title>Genomic and phenotypic characterization of Chloracidobacterium isolates provides evidence for multiple species.</title>
        <authorList>
            <person name="Saini M.K."/>
            <person name="Costas A.M.G."/>
            <person name="Tank M."/>
            <person name="Bryant D.A."/>
        </authorList>
    </citation>
    <scope>NUCLEOTIDE SEQUENCE [LARGE SCALE GENOMIC DNA]</scope>
    <source>
        <strain evidence="13 14">BV2-C</strain>
    </source>
</reference>
<dbReference type="SMART" id="SM00962">
    <property type="entry name" value="SRP54"/>
    <property type="match status" value="1"/>
</dbReference>
<dbReference type="EC" id="3.6.5.4" evidence="9"/>
<dbReference type="Proteomes" id="UP000676506">
    <property type="component" value="Chromosome 1"/>
</dbReference>
<dbReference type="Gene3D" id="1.20.120.140">
    <property type="entry name" value="Signal recognition particle SRP54, nucleotide-binding domain"/>
    <property type="match status" value="1"/>
</dbReference>
<feature type="binding site" evidence="9">
    <location>
        <begin position="190"/>
        <end position="194"/>
    </location>
    <ligand>
        <name>GTP</name>
        <dbReference type="ChEBI" id="CHEBI:37565"/>
    </ligand>
</feature>
<dbReference type="InterPro" id="IPR000897">
    <property type="entry name" value="SRP54_GTPase_dom"/>
</dbReference>
<dbReference type="InterPro" id="IPR036891">
    <property type="entry name" value="Signal_recog_part_SRP54_M_sf"/>
</dbReference>
<evidence type="ECO:0000256" key="5">
    <source>
        <dbReference type="ARBA" id="ARBA00023134"/>
    </source>
</evidence>
<evidence type="ECO:0000256" key="3">
    <source>
        <dbReference type="ARBA" id="ARBA00022801"/>
    </source>
</evidence>
<keyword evidence="4 9" id="KW-0694">RNA-binding</keyword>
<dbReference type="InterPro" id="IPR004780">
    <property type="entry name" value="SRP"/>
</dbReference>
<feature type="transmembrane region" description="Helical" evidence="11">
    <location>
        <begin position="439"/>
        <end position="461"/>
    </location>
</feature>
<comment type="function">
    <text evidence="9">Involved in targeting and insertion of nascent membrane proteins into the cytoplasmic membrane. Binds to the hydrophobic signal sequence of the ribosome-nascent chain (RNC) as it emerges from the ribosomes. The SRP-RNC complex is then targeted to the cytoplasmic membrane where it interacts with the SRP receptor FtsY.</text>
</comment>
<keyword evidence="5 9" id="KW-0342">GTP-binding</keyword>
<dbReference type="SMART" id="SM00963">
    <property type="entry name" value="SRP54_N"/>
    <property type="match status" value="1"/>
</dbReference>
<comment type="similarity">
    <text evidence="1 9">Belongs to the GTP-binding SRP family. SRP54 subfamily.</text>
</comment>
<keyword evidence="3 9" id="KW-0378">Hydrolase</keyword>
<keyword evidence="9" id="KW-0963">Cytoplasm</keyword>
<evidence type="ECO:0000256" key="4">
    <source>
        <dbReference type="ARBA" id="ARBA00022884"/>
    </source>
</evidence>
<keyword evidence="11" id="KW-0812">Transmembrane</keyword>
<evidence type="ECO:0000256" key="6">
    <source>
        <dbReference type="ARBA" id="ARBA00023135"/>
    </source>
</evidence>
<dbReference type="Pfam" id="PF02978">
    <property type="entry name" value="SRP_SPB"/>
    <property type="match status" value="1"/>
</dbReference>
<evidence type="ECO:0000256" key="9">
    <source>
        <dbReference type="HAMAP-Rule" id="MF_00306"/>
    </source>
</evidence>
<evidence type="ECO:0000256" key="7">
    <source>
        <dbReference type="ARBA" id="ARBA00023274"/>
    </source>
</evidence>
<comment type="subcellular location">
    <subcellularLocation>
        <location evidence="9">Cytoplasm</location>
    </subcellularLocation>
    <text evidence="9">The SRP-RNC complex is targeted to the cytoplasmic membrane.</text>
</comment>
<dbReference type="InterPro" id="IPR013822">
    <property type="entry name" value="Signal_recog_particl_SRP54_hlx"/>
</dbReference>
<protein>
    <recommendedName>
        <fullName evidence="9">Signal recognition particle protein</fullName>
        <ecNumber evidence="9">3.6.5.4</ecNumber>
    </recommendedName>
    <alternativeName>
        <fullName evidence="9">Fifty-four homolog</fullName>
    </alternativeName>
</protein>
<dbReference type="Gene3D" id="3.40.50.300">
    <property type="entry name" value="P-loop containing nucleotide triphosphate hydrolases"/>
    <property type="match status" value="1"/>
</dbReference>
<evidence type="ECO:0000256" key="8">
    <source>
        <dbReference type="ARBA" id="ARBA00048027"/>
    </source>
</evidence>
<keyword evidence="7 9" id="KW-0687">Ribonucleoprotein</keyword>
<dbReference type="RefSeq" id="WP_211428282.1">
    <property type="nucleotide sequence ID" value="NZ_CP072648.1"/>
</dbReference>
<comment type="catalytic activity">
    <reaction evidence="8 9">
        <text>GTP + H2O = GDP + phosphate + H(+)</text>
        <dbReference type="Rhea" id="RHEA:19669"/>
        <dbReference type="ChEBI" id="CHEBI:15377"/>
        <dbReference type="ChEBI" id="CHEBI:15378"/>
        <dbReference type="ChEBI" id="CHEBI:37565"/>
        <dbReference type="ChEBI" id="CHEBI:43474"/>
        <dbReference type="ChEBI" id="CHEBI:58189"/>
        <dbReference type="EC" id="3.6.5.4"/>
    </reaction>
</comment>
<dbReference type="PANTHER" id="PTHR11564:SF5">
    <property type="entry name" value="SIGNAL RECOGNITION PARTICLE SUBUNIT SRP54"/>
    <property type="match status" value="1"/>
</dbReference>
<dbReference type="HAMAP" id="MF_00306">
    <property type="entry name" value="SRP54"/>
    <property type="match status" value="1"/>
</dbReference>
<feature type="region of interest" description="Disordered" evidence="10">
    <location>
        <begin position="463"/>
        <end position="497"/>
    </location>
</feature>
<name>A0ABX8B5Z9_9BACT</name>